<gene>
    <name evidence="2" type="ORF">TWF679_004656</name>
</gene>
<protein>
    <submittedName>
        <fullName evidence="2">Uncharacterized protein</fullName>
    </submittedName>
</protein>
<evidence type="ECO:0000313" key="2">
    <source>
        <dbReference type="EMBL" id="KAF3214878.1"/>
    </source>
</evidence>
<accession>A0A8H8VDW1</accession>
<feature type="compositionally biased region" description="Polar residues" evidence="1">
    <location>
        <begin position="136"/>
        <end position="150"/>
    </location>
</feature>
<sequence length="350" mass="38326">MATDVSHAPTQLNLLGSTPTHGLGRPFYATMDSSSTQSTIFPEEMPAFKMGPPPNTSPLYLGGAGMPVMTGGSPVAMPTGAIIPPSPSLKVARQPNASQETYMTTDSHINNFFDCVQPITATSEGPPQEAGDISLSLPTSMPHSFPSHLTATMAPGPSLREIESILKQSSQESEKPYPSASRPDLGPGSSILEQSKTSTIGSGSPSFLSLNRKASTTATYLSDTDLIATTPQFSNPSSSPPGPGKSRKREIKVKLEEPQEGPERKRWYTLTVNDEDDVIRNLDRRMAEIFRPLQIYFSWDQYDLQKPKTKQRVCNLEELVEELVENQWGALERKISWFYLVQKGRKAAHD</sequence>
<dbReference type="EMBL" id="WIWT01000021">
    <property type="protein sequence ID" value="KAF3214878.1"/>
    <property type="molecule type" value="Genomic_DNA"/>
</dbReference>
<feature type="region of interest" description="Disordered" evidence="1">
    <location>
        <begin position="227"/>
        <end position="258"/>
    </location>
</feature>
<feature type="compositionally biased region" description="Polar residues" evidence="1">
    <location>
        <begin position="191"/>
        <end position="208"/>
    </location>
</feature>
<proteinExistence type="predicted"/>
<reference evidence="2" key="1">
    <citation type="submission" date="2019-06" db="EMBL/GenBank/DDBJ databases">
        <authorList>
            <person name="Palmer J.M."/>
        </authorList>
    </citation>
    <scope>NUCLEOTIDE SEQUENCE</scope>
    <source>
        <strain evidence="2">TWF679</strain>
    </source>
</reference>
<dbReference type="Proteomes" id="UP000614610">
    <property type="component" value="Unassembled WGS sequence"/>
</dbReference>
<feature type="region of interest" description="Disordered" evidence="1">
    <location>
        <begin position="119"/>
        <end position="154"/>
    </location>
</feature>
<dbReference type="AlphaFoldDB" id="A0A8H8VDW1"/>
<name>A0A8H8VDW1_ORBOL</name>
<evidence type="ECO:0000256" key="1">
    <source>
        <dbReference type="SAM" id="MobiDB-lite"/>
    </source>
</evidence>
<feature type="compositionally biased region" description="Polar residues" evidence="1">
    <location>
        <begin position="8"/>
        <end position="20"/>
    </location>
</feature>
<comment type="caution">
    <text evidence="2">The sequence shown here is derived from an EMBL/GenBank/DDBJ whole genome shotgun (WGS) entry which is preliminary data.</text>
</comment>
<feature type="region of interest" description="Disordered" evidence="1">
    <location>
        <begin position="1"/>
        <end position="21"/>
    </location>
</feature>
<feature type="region of interest" description="Disordered" evidence="1">
    <location>
        <begin position="167"/>
        <end position="208"/>
    </location>
</feature>
<organism evidence="2 3">
    <name type="scientific">Orbilia oligospora</name>
    <name type="common">Nematode-trapping fungus</name>
    <name type="synonym">Arthrobotrys oligospora</name>
    <dbReference type="NCBI Taxonomy" id="2813651"/>
    <lineage>
        <taxon>Eukaryota</taxon>
        <taxon>Fungi</taxon>
        <taxon>Dikarya</taxon>
        <taxon>Ascomycota</taxon>
        <taxon>Pezizomycotina</taxon>
        <taxon>Orbiliomycetes</taxon>
        <taxon>Orbiliales</taxon>
        <taxon>Orbiliaceae</taxon>
        <taxon>Orbilia</taxon>
    </lineage>
</organism>
<evidence type="ECO:0000313" key="3">
    <source>
        <dbReference type="Proteomes" id="UP000614610"/>
    </source>
</evidence>